<evidence type="ECO:0000313" key="2">
    <source>
        <dbReference type="Proteomes" id="UP000265520"/>
    </source>
</evidence>
<feature type="non-terminal residue" evidence="1">
    <location>
        <position position="1"/>
    </location>
</feature>
<reference evidence="1 2" key="1">
    <citation type="journal article" date="2018" name="Front. Plant Sci.">
        <title>Red Clover (Trifolium pratense) and Zigzag Clover (T. medium) - A Picture of Genomic Similarities and Differences.</title>
        <authorList>
            <person name="Dluhosova J."/>
            <person name="Istvanek J."/>
            <person name="Nedelnik J."/>
            <person name="Repkova J."/>
        </authorList>
    </citation>
    <scope>NUCLEOTIDE SEQUENCE [LARGE SCALE GENOMIC DNA]</scope>
    <source>
        <strain evidence="2">cv. 10/8</strain>
        <tissue evidence="1">Leaf</tissue>
    </source>
</reference>
<sequence>GVAMRRSSGNSDGGGRSVLQWLAAAMKFRPDSDSAVEEILRSGQNFK</sequence>
<organism evidence="1 2">
    <name type="scientific">Trifolium medium</name>
    <dbReference type="NCBI Taxonomy" id="97028"/>
    <lineage>
        <taxon>Eukaryota</taxon>
        <taxon>Viridiplantae</taxon>
        <taxon>Streptophyta</taxon>
        <taxon>Embryophyta</taxon>
        <taxon>Tracheophyta</taxon>
        <taxon>Spermatophyta</taxon>
        <taxon>Magnoliopsida</taxon>
        <taxon>eudicotyledons</taxon>
        <taxon>Gunneridae</taxon>
        <taxon>Pentapetalae</taxon>
        <taxon>rosids</taxon>
        <taxon>fabids</taxon>
        <taxon>Fabales</taxon>
        <taxon>Fabaceae</taxon>
        <taxon>Papilionoideae</taxon>
        <taxon>50 kb inversion clade</taxon>
        <taxon>NPAAA clade</taxon>
        <taxon>Hologalegina</taxon>
        <taxon>IRL clade</taxon>
        <taxon>Trifolieae</taxon>
        <taxon>Trifolium</taxon>
    </lineage>
</organism>
<accession>A0A392QSG6</accession>
<name>A0A392QSG6_9FABA</name>
<dbReference type="AlphaFoldDB" id="A0A392QSG6"/>
<proteinExistence type="predicted"/>
<dbReference type="EMBL" id="LXQA010156262">
    <property type="protein sequence ID" value="MCI26929.1"/>
    <property type="molecule type" value="Genomic_DNA"/>
</dbReference>
<protein>
    <submittedName>
        <fullName evidence="1">Uncharacterized protein</fullName>
    </submittedName>
</protein>
<evidence type="ECO:0000313" key="1">
    <source>
        <dbReference type="EMBL" id="MCI26929.1"/>
    </source>
</evidence>
<keyword evidence="2" id="KW-1185">Reference proteome</keyword>
<dbReference type="Proteomes" id="UP000265520">
    <property type="component" value="Unassembled WGS sequence"/>
</dbReference>
<comment type="caution">
    <text evidence="1">The sequence shown here is derived from an EMBL/GenBank/DDBJ whole genome shotgun (WGS) entry which is preliminary data.</text>
</comment>